<proteinExistence type="predicted"/>
<dbReference type="InterPro" id="IPR008538">
    <property type="entry name" value="Uma2"/>
</dbReference>
<dbReference type="AlphaFoldDB" id="A0A1Z4N6S0"/>
<dbReference type="InterPro" id="IPR012296">
    <property type="entry name" value="Nuclease_put_TT1808"/>
</dbReference>
<gene>
    <name evidence="2" type="ORF">NIES37_53900</name>
</gene>
<dbReference type="PANTHER" id="PTHR35400:SF3">
    <property type="entry name" value="SLL1072 PROTEIN"/>
    <property type="match status" value="1"/>
</dbReference>
<dbReference type="EMBL" id="AP018248">
    <property type="protein sequence ID" value="BAZ01391.1"/>
    <property type="molecule type" value="Genomic_DNA"/>
</dbReference>
<organism evidence="2 3">
    <name type="scientific">Tolypothrix tenuis PCC 7101</name>
    <dbReference type="NCBI Taxonomy" id="231146"/>
    <lineage>
        <taxon>Bacteria</taxon>
        <taxon>Bacillati</taxon>
        <taxon>Cyanobacteriota</taxon>
        <taxon>Cyanophyceae</taxon>
        <taxon>Nostocales</taxon>
        <taxon>Tolypothrichaceae</taxon>
        <taxon>Tolypothrix</taxon>
    </lineage>
</organism>
<evidence type="ECO:0000313" key="3">
    <source>
        <dbReference type="Proteomes" id="UP000218785"/>
    </source>
</evidence>
<sequence>MITRPNAIIIPLSTLPPLENGDKLTRAEFERRYHAMPEVKKAELIEGTVYMASPLRVTGHGEPHADIITWLGLYKVATPGVKLADNSTVRLDADNEPQPDVCLRIANGGQTCVSDDDYIEGAPELIVEIAASSVSLDLHDKLKVYRRNQVQEYLVWRVYDGEFDWFKLQEGEYIKLTPNADGVICSQIFPGLWLEKAALLTGNLARVLEVLQQGLTSVEHQSFVENLRIKDEV</sequence>
<dbReference type="PANTHER" id="PTHR35400">
    <property type="entry name" value="SLR1083 PROTEIN"/>
    <property type="match status" value="1"/>
</dbReference>
<dbReference type="SUPFAM" id="SSF52980">
    <property type="entry name" value="Restriction endonuclease-like"/>
    <property type="match status" value="1"/>
</dbReference>
<dbReference type="Proteomes" id="UP000218785">
    <property type="component" value="Chromosome"/>
</dbReference>
<dbReference type="InterPro" id="IPR011335">
    <property type="entry name" value="Restrct_endonuc-II-like"/>
</dbReference>
<evidence type="ECO:0000313" key="2">
    <source>
        <dbReference type="EMBL" id="BAZ01391.1"/>
    </source>
</evidence>
<name>A0A1Z4N6S0_9CYAN</name>
<accession>A0A1Z4N6S0</accession>
<dbReference type="KEGG" id="ttq:NIES37_53900"/>
<dbReference type="Gene3D" id="3.90.1570.10">
    <property type="entry name" value="tt1808, chain A"/>
    <property type="match status" value="1"/>
</dbReference>
<dbReference type="Pfam" id="PF05685">
    <property type="entry name" value="Uma2"/>
    <property type="match status" value="1"/>
</dbReference>
<keyword evidence="3" id="KW-1185">Reference proteome</keyword>
<reference evidence="2 3" key="1">
    <citation type="submission" date="2017-06" db="EMBL/GenBank/DDBJ databases">
        <title>Genome sequencing of cyanobaciteial culture collection at National Institute for Environmental Studies (NIES).</title>
        <authorList>
            <person name="Hirose Y."/>
            <person name="Shimura Y."/>
            <person name="Fujisawa T."/>
            <person name="Nakamura Y."/>
            <person name="Kawachi M."/>
        </authorList>
    </citation>
    <scope>NUCLEOTIDE SEQUENCE [LARGE SCALE GENOMIC DNA]</scope>
    <source>
        <strain evidence="2 3">NIES-37</strain>
    </source>
</reference>
<protein>
    <recommendedName>
        <fullName evidence="1">Putative restriction endonuclease domain-containing protein</fullName>
    </recommendedName>
</protein>
<dbReference type="CDD" id="cd06260">
    <property type="entry name" value="DUF820-like"/>
    <property type="match status" value="1"/>
</dbReference>
<dbReference type="RefSeq" id="WP_190445825.1">
    <property type="nucleotide sequence ID" value="NZ_CAWNJS010000001.1"/>
</dbReference>
<evidence type="ECO:0000259" key="1">
    <source>
        <dbReference type="Pfam" id="PF05685"/>
    </source>
</evidence>
<feature type="domain" description="Putative restriction endonuclease" evidence="1">
    <location>
        <begin position="31"/>
        <end position="194"/>
    </location>
</feature>